<proteinExistence type="predicted"/>
<feature type="domain" description="PAS" evidence="13">
    <location>
        <begin position="63"/>
        <end position="133"/>
    </location>
</feature>
<dbReference type="InterPro" id="IPR001789">
    <property type="entry name" value="Sig_transdc_resp-reg_receiver"/>
</dbReference>
<dbReference type="PROSITE" id="PS50112">
    <property type="entry name" value="PAS"/>
    <property type="match status" value="2"/>
</dbReference>
<dbReference type="InterPro" id="IPR035965">
    <property type="entry name" value="PAS-like_dom_sf"/>
</dbReference>
<dbReference type="Gene3D" id="3.40.50.2300">
    <property type="match status" value="2"/>
</dbReference>
<dbReference type="InterPro" id="IPR013656">
    <property type="entry name" value="PAS_4"/>
</dbReference>
<feature type="coiled-coil region" evidence="10">
    <location>
        <begin position="25"/>
        <end position="52"/>
    </location>
</feature>
<feature type="domain" description="Response regulatory" evidence="12">
    <location>
        <begin position="682"/>
        <end position="799"/>
    </location>
</feature>
<feature type="domain" description="PAC" evidence="14">
    <location>
        <begin position="137"/>
        <end position="189"/>
    </location>
</feature>
<evidence type="ECO:0000256" key="2">
    <source>
        <dbReference type="ARBA" id="ARBA00004429"/>
    </source>
</evidence>
<dbReference type="SMART" id="SM00387">
    <property type="entry name" value="HATPase_c"/>
    <property type="match status" value="1"/>
</dbReference>
<dbReference type="Proteomes" id="UP000620596">
    <property type="component" value="Unassembled WGS sequence"/>
</dbReference>
<dbReference type="AlphaFoldDB" id="A0A916SBU4"/>
<organism evidence="15 16">
    <name type="scientific">Polaromonas eurypsychrophila</name>
    <dbReference type="NCBI Taxonomy" id="1614635"/>
    <lineage>
        <taxon>Bacteria</taxon>
        <taxon>Pseudomonadati</taxon>
        <taxon>Pseudomonadota</taxon>
        <taxon>Betaproteobacteria</taxon>
        <taxon>Burkholderiales</taxon>
        <taxon>Comamonadaceae</taxon>
        <taxon>Polaromonas</taxon>
    </lineage>
</organism>
<dbReference type="EMBL" id="BMIG01000002">
    <property type="protein sequence ID" value="GGA90151.1"/>
    <property type="molecule type" value="Genomic_DNA"/>
</dbReference>
<dbReference type="SMART" id="SM00448">
    <property type="entry name" value="REC"/>
    <property type="match status" value="2"/>
</dbReference>
<dbReference type="GO" id="GO:0000155">
    <property type="term" value="F:phosphorelay sensor kinase activity"/>
    <property type="evidence" value="ECO:0007669"/>
    <property type="project" value="InterPro"/>
</dbReference>
<dbReference type="PROSITE" id="PS50110">
    <property type="entry name" value="RESPONSE_REGULATORY"/>
    <property type="match status" value="2"/>
</dbReference>
<dbReference type="EC" id="2.7.13.3" evidence="3"/>
<reference evidence="15" key="1">
    <citation type="journal article" date="2014" name="Int. J. Syst. Evol. Microbiol.">
        <title>Complete genome sequence of Corynebacterium casei LMG S-19264T (=DSM 44701T), isolated from a smear-ripened cheese.</title>
        <authorList>
            <consortium name="US DOE Joint Genome Institute (JGI-PGF)"/>
            <person name="Walter F."/>
            <person name="Albersmeier A."/>
            <person name="Kalinowski J."/>
            <person name="Ruckert C."/>
        </authorList>
    </citation>
    <scope>NUCLEOTIDE SEQUENCE</scope>
    <source>
        <strain evidence="15">CGMCC 1.15322</strain>
    </source>
</reference>
<keyword evidence="7" id="KW-0902">Two-component regulatory system</keyword>
<evidence type="ECO:0000256" key="8">
    <source>
        <dbReference type="ARBA" id="ARBA00023136"/>
    </source>
</evidence>
<dbReference type="InterPro" id="IPR003661">
    <property type="entry name" value="HisK_dim/P_dom"/>
</dbReference>
<evidence type="ECO:0000259" key="13">
    <source>
        <dbReference type="PROSITE" id="PS50112"/>
    </source>
</evidence>
<evidence type="ECO:0000256" key="9">
    <source>
        <dbReference type="PROSITE-ProRule" id="PRU00169"/>
    </source>
</evidence>
<dbReference type="InterPro" id="IPR000014">
    <property type="entry name" value="PAS"/>
</dbReference>
<feature type="domain" description="Histidine kinase" evidence="11">
    <location>
        <begin position="448"/>
        <end position="669"/>
    </location>
</feature>
<keyword evidence="8" id="KW-0472">Membrane</keyword>
<dbReference type="InterPro" id="IPR004358">
    <property type="entry name" value="Sig_transdc_His_kin-like_C"/>
</dbReference>
<dbReference type="Pfam" id="PF00512">
    <property type="entry name" value="HisKA"/>
    <property type="match status" value="1"/>
</dbReference>
<dbReference type="Gene3D" id="1.10.287.130">
    <property type="match status" value="1"/>
</dbReference>
<evidence type="ECO:0000313" key="15">
    <source>
        <dbReference type="EMBL" id="GGA90151.1"/>
    </source>
</evidence>
<feature type="domain" description="Response regulatory" evidence="12">
    <location>
        <begin position="808"/>
        <end position="918"/>
    </location>
</feature>
<dbReference type="Pfam" id="PF13426">
    <property type="entry name" value="PAS_9"/>
    <property type="match status" value="1"/>
</dbReference>
<dbReference type="InterPro" id="IPR000700">
    <property type="entry name" value="PAS-assoc_C"/>
</dbReference>
<dbReference type="GO" id="GO:0005886">
    <property type="term" value="C:plasma membrane"/>
    <property type="evidence" value="ECO:0007669"/>
    <property type="project" value="UniProtKB-SubCell"/>
</dbReference>
<comment type="catalytic activity">
    <reaction evidence="1">
        <text>ATP + protein L-histidine = ADP + protein N-phospho-L-histidine.</text>
        <dbReference type="EC" id="2.7.13.3"/>
    </reaction>
</comment>
<keyword evidence="16" id="KW-1185">Reference proteome</keyword>
<dbReference type="InterPro" id="IPR005467">
    <property type="entry name" value="His_kinase_dom"/>
</dbReference>
<keyword evidence="10" id="KW-0175">Coiled coil</keyword>
<dbReference type="SMART" id="SM00091">
    <property type="entry name" value="PAS"/>
    <property type="match status" value="3"/>
</dbReference>
<feature type="modified residue" description="4-aspartylphosphate" evidence="9">
    <location>
        <position position="731"/>
    </location>
</feature>
<dbReference type="SUPFAM" id="SSF47384">
    <property type="entry name" value="Homodimeric domain of signal transducing histidine kinase"/>
    <property type="match status" value="1"/>
</dbReference>
<dbReference type="CDD" id="cd16922">
    <property type="entry name" value="HATPase_EvgS-ArcB-TorS-like"/>
    <property type="match status" value="1"/>
</dbReference>
<evidence type="ECO:0000256" key="4">
    <source>
        <dbReference type="ARBA" id="ARBA00022553"/>
    </source>
</evidence>
<name>A0A916SBU4_9BURK</name>
<dbReference type="InterPro" id="IPR001610">
    <property type="entry name" value="PAC"/>
</dbReference>
<dbReference type="Pfam" id="PF02518">
    <property type="entry name" value="HATPase_c"/>
    <property type="match status" value="1"/>
</dbReference>
<dbReference type="SMART" id="SM00086">
    <property type="entry name" value="PAC"/>
    <property type="match status" value="3"/>
</dbReference>
<dbReference type="InterPro" id="IPR013655">
    <property type="entry name" value="PAS_fold_3"/>
</dbReference>
<protein>
    <recommendedName>
        <fullName evidence="3">histidine kinase</fullName>
        <ecNumber evidence="3">2.7.13.3</ecNumber>
    </recommendedName>
</protein>
<dbReference type="RefSeq" id="WP_188706952.1">
    <property type="nucleotide sequence ID" value="NZ_BMIG01000002.1"/>
</dbReference>
<dbReference type="CDD" id="cd00130">
    <property type="entry name" value="PAS"/>
    <property type="match status" value="2"/>
</dbReference>
<dbReference type="NCBIfam" id="TIGR00229">
    <property type="entry name" value="sensory_box"/>
    <property type="match status" value="3"/>
</dbReference>
<dbReference type="Gene3D" id="3.30.565.10">
    <property type="entry name" value="Histidine kinase-like ATPase, C-terminal domain"/>
    <property type="match status" value="1"/>
</dbReference>
<dbReference type="PROSITE" id="PS50109">
    <property type="entry name" value="HIS_KIN"/>
    <property type="match status" value="1"/>
</dbReference>
<keyword evidence="5" id="KW-0808">Transferase</keyword>
<dbReference type="SMART" id="SM00388">
    <property type="entry name" value="HisKA"/>
    <property type="match status" value="1"/>
</dbReference>
<dbReference type="FunFam" id="3.30.565.10:FF:000006">
    <property type="entry name" value="Sensor histidine kinase WalK"/>
    <property type="match status" value="1"/>
</dbReference>
<reference evidence="15" key="2">
    <citation type="submission" date="2020-09" db="EMBL/GenBank/DDBJ databases">
        <authorList>
            <person name="Sun Q."/>
            <person name="Zhou Y."/>
        </authorList>
    </citation>
    <scope>NUCLEOTIDE SEQUENCE</scope>
    <source>
        <strain evidence="15">CGMCC 1.15322</strain>
    </source>
</reference>
<keyword evidence="6" id="KW-0418">Kinase</keyword>
<comment type="subcellular location">
    <subcellularLocation>
        <location evidence="2">Cell inner membrane</location>
        <topology evidence="2">Multi-pass membrane protein</topology>
    </subcellularLocation>
</comment>
<evidence type="ECO:0000256" key="1">
    <source>
        <dbReference type="ARBA" id="ARBA00000085"/>
    </source>
</evidence>
<evidence type="ECO:0000259" key="12">
    <source>
        <dbReference type="PROSITE" id="PS50110"/>
    </source>
</evidence>
<evidence type="ECO:0000259" key="14">
    <source>
        <dbReference type="PROSITE" id="PS50113"/>
    </source>
</evidence>
<dbReference type="PANTHER" id="PTHR43047:SF72">
    <property type="entry name" value="OSMOSENSING HISTIDINE PROTEIN KINASE SLN1"/>
    <property type="match status" value="1"/>
</dbReference>
<dbReference type="InterPro" id="IPR011006">
    <property type="entry name" value="CheY-like_superfamily"/>
</dbReference>
<accession>A0A916SBU4</accession>
<dbReference type="Pfam" id="PF08447">
    <property type="entry name" value="PAS_3"/>
    <property type="match status" value="1"/>
</dbReference>
<evidence type="ECO:0000313" key="16">
    <source>
        <dbReference type="Proteomes" id="UP000620596"/>
    </source>
</evidence>
<dbReference type="InterPro" id="IPR003594">
    <property type="entry name" value="HATPase_dom"/>
</dbReference>
<evidence type="ECO:0000256" key="3">
    <source>
        <dbReference type="ARBA" id="ARBA00012438"/>
    </source>
</evidence>
<comment type="caution">
    <text evidence="15">The sequence shown here is derived from an EMBL/GenBank/DDBJ whole genome shotgun (WGS) entry which is preliminary data.</text>
</comment>
<feature type="domain" description="PAS" evidence="13">
    <location>
        <begin position="317"/>
        <end position="387"/>
    </location>
</feature>
<dbReference type="SUPFAM" id="SSF52172">
    <property type="entry name" value="CheY-like"/>
    <property type="match status" value="2"/>
</dbReference>
<evidence type="ECO:0000259" key="11">
    <source>
        <dbReference type="PROSITE" id="PS50109"/>
    </source>
</evidence>
<sequence length="929" mass="102735">MKQTEQNTQNAQSLQDRVLILTQLTKDLQQQLQQQVAQLQAYERAVQQQQASQGQPSASDATSGQQFTSAFENAAIGMAVLGTDSRRLRVNRAFCAMFGYSLPELMATGAPEVTHPDDRAEDNLQRSRALAGEIETYQREKRYLHKSGSVVWAALTCSLVRDAQGQPLHFISQLQDITERKLAEQLSHANEERFRALVQLSTDWFWEQDENFRFVQISGELVDMGPLTSDSSIGKLRRELPYVNMDESVWAAHEAQLARREPFRDFEVTRLDSQGQVRHLSISGVPIFDASGRFTGYRGMGRDTTAMRNSNDRVRASELQLREITDAVPALIAYVDADQRCRFHNRAYQEAFGLRSEDILGKSMLELMEPAFYEALRPKVEEVLAGYPVMYERKQRSVNGDVRNYVVNYFPRYGEDADEGKVIGFYSLATDITELKRIDRLKSEFVSTVSHELRTPLTSIRGSLGLISGGIAGQLPDAAMKLIGIAKNNCERLIRLINDILDIEKIESGQMRLDLQPMALIPLLTQAIAANEGYGLANQVSLILQCDEPELQVQVNVEADRLTQVVTNLLSNALKFSPTGSTVEVRVTRAGLGVRVAVRDHGPGIPEEFRTRIFQKFSQADSSDTRLKGGTGLGLSISRALVESMGGSISFSSRLGEGTTFFFELPLWHGTSEAAPLAPRSRILVCETDVDVARLIAIMLDKAGFDSDLAHSAEQATALLAARSYAAMTLDLRLPGQTGGAFLNRLRQNDATRALPVIVISTLASDGQLQLDHKPSAVSDWLTKPIDEAQLESAMQRAMAALHGRKPRILHVEDDVDIQHIVAAIAADFATFEFANNLTEARQRLRDKPFDLVLLDLGLGSESGWDLVELIDSLQPRPALVVFSASEVLPDAGTRPDAMLVKASTSNADLLQTIQRVLKMPATPPAADT</sequence>
<evidence type="ECO:0000256" key="10">
    <source>
        <dbReference type="SAM" id="Coils"/>
    </source>
</evidence>
<dbReference type="Pfam" id="PF08448">
    <property type="entry name" value="PAS_4"/>
    <property type="match status" value="1"/>
</dbReference>
<evidence type="ECO:0000256" key="7">
    <source>
        <dbReference type="ARBA" id="ARBA00023012"/>
    </source>
</evidence>
<evidence type="ECO:0000256" key="5">
    <source>
        <dbReference type="ARBA" id="ARBA00022679"/>
    </source>
</evidence>
<keyword evidence="4 9" id="KW-0597">Phosphoprotein</keyword>
<dbReference type="Gene3D" id="3.30.450.20">
    <property type="entry name" value="PAS domain"/>
    <property type="match status" value="3"/>
</dbReference>
<gene>
    <name evidence="15" type="ORF">GCM10011496_08770</name>
</gene>
<dbReference type="PROSITE" id="PS50113">
    <property type="entry name" value="PAC"/>
    <property type="match status" value="2"/>
</dbReference>
<dbReference type="PRINTS" id="PR00344">
    <property type="entry name" value="BCTRLSENSOR"/>
</dbReference>
<dbReference type="SUPFAM" id="SSF55785">
    <property type="entry name" value="PYP-like sensor domain (PAS domain)"/>
    <property type="match status" value="3"/>
</dbReference>
<dbReference type="Pfam" id="PF00072">
    <property type="entry name" value="Response_reg"/>
    <property type="match status" value="2"/>
</dbReference>
<dbReference type="FunFam" id="1.10.287.130:FF:000001">
    <property type="entry name" value="Two-component sensor histidine kinase"/>
    <property type="match status" value="1"/>
</dbReference>
<evidence type="ECO:0000256" key="6">
    <source>
        <dbReference type="ARBA" id="ARBA00022777"/>
    </source>
</evidence>
<dbReference type="InterPro" id="IPR036890">
    <property type="entry name" value="HATPase_C_sf"/>
</dbReference>
<feature type="modified residue" description="4-aspartylphosphate" evidence="9">
    <location>
        <position position="856"/>
    </location>
</feature>
<feature type="domain" description="PAC" evidence="14">
    <location>
        <begin position="264"/>
        <end position="316"/>
    </location>
</feature>
<dbReference type="CDD" id="cd00082">
    <property type="entry name" value="HisKA"/>
    <property type="match status" value="1"/>
</dbReference>
<dbReference type="InterPro" id="IPR036097">
    <property type="entry name" value="HisK_dim/P_sf"/>
</dbReference>
<dbReference type="SUPFAM" id="SSF55874">
    <property type="entry name" value="ATPase domain of HSP90 chaperone/DNA topoisomerase II/histidine kinase"/>
    <property type="match status" value="1"/>
</dbReference>
<dbReference type="PANTHER" id="PTHR43047">
    <property type="entry name" value="TWO-COMPONENT HISTIDINE PROTEIN KINASE"/>
    <property type="match status" value="1"/>
</dbReference>
<dbReference type="GO" id="GO:0009927">
    <property type="term" value="F:histidine phosphotransfer kinase activity"/>
    <property type="evidence" value="ECO:0007669"/>
    <property type="project" value="TreeGrafter"/>
</dbReference>